<proteinExistence type="predicted"/>
<evidence type="ECO:0000313" key="3">
    <source>
        <dbReference type="EMBL" id="CAI6368525.1"/>
    </source>
</evidence>
<name>A0AAV0XJB5_9HEMI</name>
<evidence type="ECO:0000256" key="1">
    <source>
        <dbReference type="ARBA" id="ARBA00022729"/>
    </source>
</evidence>
<feature type="signal peptide" evidence="2">
    <location>
        <begin position="1"/>
        <end position="17"/>
    </location>
</feature>
<dbReference type="AlphaFoldDB" id="A0AAV0XJB5"/>
<protein>
    <recommendedName>
        <fullName evidence="5">MD-2-related lipid-recognition domain-containing protein</fullName>
    </recommendedName>
</protein>
<comment type="caution">
    <text evidence="3">The sequence shown here is derived from an EMBL/GenBank/DDBJ whole genome shotgun (WGS) entry which is preliminary data.</text>
</comment>
<dbReference type="Gene3D" id="2.70.220.10">
    <property type="entry name" value="Ganglioside GM2 activator"/>
    <property type="match status" value="1"/>
</dbReference>
<evidence type="ECO:0008006" key="5">
    <source>
        <dbReference type="Google" id="ProtNLM"/>
    </source>
</evidence>
<keyword evidence="1 2" id="KW-0732">Signal</keyword>
<gene>
    <name evidence="3" type="ORF">MEUPH1_LOCUS22870</name>
</gene>
<dbReference type="PANTHER" id="PTHR21112:SF0">
    <property type="entry name" value="CHEMOSENSORY PROTEIN A 29A-RELATED"/>
    <property type="match status" value="1"/>
</dbReference>
<feature type="chain" id="PRO_5044010077" description="MD-2-related lipid-recognition domain-containing protein" evidence="2">
    <location>
        <begin position="18"/>
        <end position="195"/>
    </location>
</feature>
<organism evidence="3 4">
    <name type="scientific">Macrosiphum euphorbiae</name>
    <name type="common">potato aphid</name>
    <dbReference type="NCBI Taxonomy" id="13131"/>
    <lineage>
        <taxon>Eukaryota</taxon>
        <taxon>Metazoa</taxon>
        <taxon>Ecdysozoa</taxon>
        <taxon>Arthropoda</taxon>
        <taxon>Hexapoda</taxon>
        <taxon>Insecta</taxon>
        <taxon>Pterygota</taxon>
        <taxon>Neoptera</taxon>
        <taxon>Paraneoptera</taxon>
        <taxon>Hemiptera</taxon>
        <taxon>Sternorrhyncha</taxon>
        <taxon>Aphidomorpha</taxon>
        <taxon>Aphidoidea</taxon>
        <taxon>Aphididae</taxon>
        <taxon>Macrosiphini</taxon>
        <taxon>Macrosiphum</taxon>
    </lineage>
</organism>
<dbReference type="Proteomes" id="UP001160148">
    <property type="component" value="Unassembled WGS sequence"/>
</dbReference>
<accession>A0AAV0XJB5</accession>
<dbReference type="EMBL" id="CARXXK010000005">
    <property type="protein sequence ID" value="CAI6368525.1"/>
    <property type="molecule type" value="Genomic_DNA"/>
</dbReference>
<dbReference type="InterPro" id="IPR036846">
    <property type="entry name" value="GM2-AP_sf"/>
</dbReference>
<evidence type="ECO:0000256" key="2">
    <source>
        <dbReference type="SAM" id="SignalP"/>
    </source>
</evidence>
<keyword evidence="4" id="KW-1185">Reference proteome</keyword>
<evidence type="ECO:0000313" key="4">
    <source>
        <dbReference type="Proteomes" id="UP001160148"/>
    </source>
</evidence>
<sequence>MKCLLINLLVFVIDVNSDTTNRPLFLPRLPVGEYKINVLAMLSCESANYRFRFNYYLSKTSVNTTELRGNSTYEVPLDDSFTIEVNVAVKDSVGGWKDNAHIFKTPKACSALKMLAGKYFVSTTETLGMRNVNDCPIPAGFFVTSGFKHDNGLYNNLPKQFFYGTYKFRYQLTKNKVVYGCAISVVEVKRPWEND</sequence>
<reference evidence="3 4" key="1">
    <citation type="submission" date="2023-01" db="EMBL/GenBank/DDBJ databases">
        <authorList>
            <person name="Whitehead M."/>
        </authorList>
    </citation>
    <scope>NUCLEOTIDE SEQUENCE [LARGE SCALE GENOMIC DNA]</scope>
</reference>
<dbReference type="PANTHER" id="PTHR21112">
    <property type="entry name" value="CHEMOSENSORY PROTEIN A 29A-RELATED"/>
    <property type="match status" value="1"/>
</dbReference>